<keyword evidence="2" id="KW-1185">Reference proteome</keyword>
<name>A0ACC3CJ84_PYRYE</name>
<dbReference type="Proteomes" id="UP000798662">
    <property type="component" value="Chromosome 3"/>
</dbReference>
<dbReference type="EMBL" id="CM020620">
    <property type="protein sequence ID" value="KAK1870020.1"/>
    <property type="molecule type" value="Genomic_DNA"/>
</dbReference>
<protein>
    <submittedName>
        <fullName evidence="1">Uncharacterized protein</fullName>
    </submittedName>
</protein>
<evidence type="ECO:0000313" key="2">
    <source>
        <dbReference type="Proteomes" id="UP000798662"/>
    </source>
</evidence>
<accession>A0ACC3CJ84</accession>
<sequence>MSNSSPPSLSLSTAYGLPAVDDAAAWERLMRPCTGRLQLVEAPGLWRGGLASRRPLSKLQPVTVWVHCGVHYQPAARVGAAWACTPPIPGDLPAVAAANTRFGFFALRRDPPGALPSAHVRVFCAGPADGLHGLDGWWGVELAATAGVDHQPLRLCAGSRSVAEAWAHELRARSAPLSAVWSRVGGMVVGRPEGGMVHNAACGESDEVTLPLAVAVFRDGARRVLASDVVSDVAGVVTAVVQPDAYDLAVAAGPVVGVALGALLFALRVLVSARSVFQSLPDDQTVGAVALQDKLGHLVADAEVLAGELHHLVRSRRQRARVAFRAAHRGGVVGSDFYARLGAARRSADELVRLIQLGLQRRSVEVALQTRQAVEAASLHASALKAVRRELPQLPPNIFNRWDDPELPAARLYTVVIKSDSTTCAAVGAHGQGGVGKTLSCLLVAHRIAEEADGRRRFPDGVHWVQLSQDSAVGDVKQRVCDLATSLSGQHVVANELDVAVGYLRATLQAKSCLLIVDDVWDDQWAATFISAVRTSAGSCLLFSTRRVDIAARTGVSTSVLVDMREGASATGVLLVHAEAGGTTWADKTDELVQRAVSVCGGLALALVVMGSLVRERGWVSAVDLVHQQRDALPSKSLPVEANYQLSLRACLLASYRALGVGVDAAEQQLWHARFQALCVVRPKEQLPRDALAALWGEDDPEVVRQIGRTLQDRSLVTLRSDEADGTLSLSLHDLVIEFLSYPGLMSQVQREEVHIKMVAKYCERNRIGDSTWTPAPAGASCVTVRKLWELPSDGYVELALPRLLCAGGALGRLELLALLFHWRFVAWRVKVGNGSCTVYRTDALVNDTMCVDGLDRVATVIEGALVYPDRSALSERLQQAAWEVWERFARLPHAADGEAEARLMPLLVSTARSYLQKPTIELYGASRLRLPQERRVFGCNSGVRSVCSTVNPDGGACFIAGLASGKLKCWEERSGKCAEVWDGHTGPVTCTVVVDGGGSNGGGRVVSGSTDRTLRVWDVSRAKCVTELHGHTREVECLVVLDSGESDGAGRVVSGSLDMTVRVWDLSSGECIAVLRGHADAVMCLAVLDGGGGYGGGRVVSASADHCVRVWNVNRGTCTAVLEGHVGLVGCLAVLTGDGSLGTGWIVSASHDRSVRVWDDSGKCLAALTGHEDRVVCLAALDGCESGGRRRVVSGSADRTLRVWDVVSGVCIAVLEGHTGPVLGVRALYRSRSCGAPQVVSGSADYTVRVWDVDRGLCAAVLHGHTEWVRCLVVLDRGGSGGGRSSSGWSGGGVSSVGVSSGGDSSGGLVVSGSHDHTMRVWEADSGEHLTVLERCSGLVGCLAFLHDDGSSGAAGRVVSGSADHSVRVWEVDSGQCVAILNGHTSLSSLAVLHGGGCHGRGRVVTGSRDHFVRVWDVDSEQCLAVLSGHTREVECLAVLDGGADDGSACVVSGSHDRSMRVWDLSSGRCVSVLSGHTGAVMCLAALGGGGRDGGLRVVSGSRDQRVRVWDLSSGACVAELHGHTDWVMCLAVLEGGGRDGGPLVVSGSKDRTMRVWDLDVGRCVAVVQCRTSPVTCFGTAVVDGARPATLSRGPLPLGVRAAADSGAPSWAGGCFLLDQRCRCAFVDIRCDAGRWSAQLRYVPAPPGASAMCGVSPSVLAWGTKDGHVYFGRRTDPPA</sequence>
<proteinExistence type="predicted"/>
<comment type="caution">
    <text evidence="1">The sequence shown here is derived from an EMBL/GenBank/DDBJ whole genome shotgun (WGS) entry which is preliminary data.</text>
</comment>
<evidence type="ECO:0000313" key="1">
    <source>
        <dbReference type="EMBL" id="KAK1870020.1"/>
    </source>
</evidence>
<reference evidence="1" key="1">
    <citation type="submission" date="2019-11" db="EMBL/GenBank/DDBJ databases">
        <title>Nori genome reveals adaptations in red seaweeds to the harsh intertidal environment.</title>
        <authorList>
            <person name="Wang D."/>
            <person name="Mao Y."/>
        </authorList>
    </citation>
    <scope>NUCLEOTIDE SEQUENCE</scope>
    <source>
        <tissue evidence="1">Gametophyte</tissue>
    </source>
</reference>
<gene>
    <name evidence="1" type="ORF">I4F81_012483</name>
</gene>
<organism evidence="1 2">
    <name type="scientific">Pyropia yezoensis</name>
    <name type="common">Susabi-nori</name>
    <name type="synonym">Porphyra yezoensis</name>
    <dbReference type="NCBI Taxonomy" id="2788"/>
    <lineage>
        <taxon>Eukaryota</taxon>
        <taxon>Rhodophyta</taxon>
        <taxon>Bangiophyceae</taxon>
        <taxon>Bangiales</taxon>
        <taxon>Bangiaceae</taxon>
        <taxon>Pyropia</taxon>
    </lineage>
</organism>